<evidence type="ECO:0000256" key="2">
    <source>
        <dbReference type="SAM" id="SignalP"/>
    </source>
</evidence>
<sequence>MAKHRLTTLAAVVAAASLALTACGSSTPAANDGGPAAFGECQLYGDAGSISLTPVTPDTLTVQTNLPSPGWWKGISPEKITGGFEYCLAANIAHRAGLSKLKVVNASFDALVAGQTKDYDIAMAQISITPEREKVVQFSKPYFDSNVAILAKKGADVTAANMKDKKLGVALGTTAVEFVQKKINPSTPARVFQETDAMVTGVASGQIDAALQDTAIMLGFASGSSGALEVIGQYKTGEQYGAIYPKGSVNAAAMDAAIESMSTDGTLEKLSADWLGPTLGGDPAKIPVFPTP</sequence>
<dbReference type="Proteomes" id="UP000246303">
    <property type="component" value="Unassembled WGS sequence"/>
</dbReference>
<dbReference type="SMART" id="SM00062">
    <property type="entry name" value="PBPb"/>
    <property type="match status" value="1"/>
</dbReference>
<dbReference type="PANTHER" id="PTHR35936:SF17">
    <property type="entry name" value="ARGININE-BINDING EXTRACELLULAR PROTEIN ARTP"/>
    <property type="match status" value="1"/>
</dbReference>
<dbReference type="PROSITE" id="PS51257">
    <property type="entry name" value="PROKAR_LIPOPROTEIN"/>
    <property type="match status" value="1"/>
</dbReference>
<dbReference type="PANTHER" id="PTHR35936">
    <property type="entry name" value="MEMBRANE-BOUND LYTIC MUREIN TRANSGLYCOSYLASE F"/>
    <property type="match status" value="1"/>
</dbReference>
<comment type="caution">
    <text evidence="5">The sequence shown here is derived from an EMBL/GenBank/DDBJ whole genome shotgun (WGS) entry which is preliminary data.</text>
</comment>
<evidence type="ECO:0000259" key="3">
    <source>
        <dbReference type="SMART" id="SM00062"/>
    </source>
</evidence>
<feature type="domain" description="Solute-binding protein family 3/N-terminal" evidence="3">
    <location>
        <begin position="59"/>
        <end position="278"/>
    </location>
</feature>
<dbReference type="SUPFAM" id="SSF53850">
    <property type="entry name" value="Periplasmic binding protein-like II"/>
    <property type="match status" value="1"/>
</dbReference>
<organism evidence="5 6">
    <name type="scientific">Arthrobacter psychrochitiniphilus</name>
    <dbReference type="NCBI Taxonomy" id="291045"/>
    <lineage>
        <taxon>Bacteria</taxon>
        <taxon>Bacillati</taxon>
        <taxon>Actinomycetota</taxon>
        <taxon>Actinomycetes</taxon>
        <taxon>Micrococcales</taxon>
        <taxon>Micrococcaceae</taxon>
        <taxon>Arthrobacter</taxon>
    </lineage>
</organism>
<keyword evidence="1 2" id="KW-0732">Signal</keyword>
<evidence type="ECO:0000256" key="1">
    <source>
        <dbReference type="ARBA" id="ARBA00022729"/>
    </source>
</evidence>
<keyword evidence="6" id="KW-1185">Reference proteome</keyword>
<protein>
    <submittedName>
        <fullName evidence="5">Amino acid ABC transporter substrate-binding protein</fullName>
    </submittedName>
</protein>
<feature type="signal peptide" evidence="2">
    <location>
        <begin position="1"/>
        <end position="21"/>
    </location>
</feature>
<dbReference type="OrthoDB" id="8454826at2"/>
<feature type="domain" description="Ionotropic glutamate receptor C-terminal" evidence="4">
    <location>
        <begin position="59"/>
        <end position="277"/>
    </location>
</feature>
<gene>
    <name evidence="5" type="ORF">CVS29_01335</name>
</gene>
<dbReference type="EMBL" id="QHLZ01000001">
    <property type="protein sequence ID" value="PXA69240.1"/>
    <property type="molecule type" value="Genomic_DNA"/>
</dbReference>
<feature type="chain" id="PRO_5038464560" evidence="2">
    <location>
        <begin position="22"/>
        <end position="292"/>
    </location>
</feature>
<proteinExistence type="predicted"/>
<name>A0A2V3DXI9_9MICC</name>
<dbReference type="GO" id="GO:0016020">
    <property type="term" value="C:membrane"/>
    <property type="evidence" value="ECO:0007669"/>
    <property type="project" value="InterPro"/>
</dbReference>
<reference evidence="5 6" key="1">
    <citation type="submission" date="2018-05" db="EMBL/GenBank/DDBJ databases">
        <title>Genetic diversity of glacier-inhabiting Cryobacterium bacteria in China and description of Cryobacterium mengkeensis sp. nov. and Arthrobacter glacialis sp. nov.</title>
        <authorList>
            <person name="Liu Q."/>
            <person name="Xin Y.-H."/>
        </authorList>
    </citation>
    <scope>NUCLEOTIDE SEQUENCE [LARGE SCALE GENOMIC DNA]</scope>
    <source>
        <strain evidence="5 6">GP3</strain>
    </source>
</reference>
<dbReference type="RefSeq" id="WP_110104527.1">
    <property type="nucleotide sequence ID" value="NZ_JACBZZ010000001.1"/>
</dbReference>
<dbReference type="CDD" id="cd13530">
    <property type="entry name" value="PBP2_peptides_like"/>
    <property type="match status" value="1"/>
</dbReference>
<evidence type="ECO:0000313" key="6">
    <source>
        <dbReference type="Proteomes" id="UP000246303"/>
    </source>
</evidence>
<dbReference type="SMART" id="SM00079">
    <property type="entry name" value="PBPe"/>
    <property type="match status" value="1"/>
</dbReference>
<dbReference type="AlphaFoldDB" id="A0A2V3DXI9"/>
<evidence type="ECO:0000313" key="5">
    <source>
        <dbReference type="EMBL" id="PXA69240.1"/>
    </source>
</evidence>
<dbReference type="InterPro" id="IPR001638">
    <property type="entry name" value="Solute-binding_3/MltF_N"/>
</dbReference>
<dbReference type="InterPro" id="IPR001320">
    <property type="entry name" value="Iontro_rcpt_C"/>
</dbReference>
<dbReference type="Pfam" id="PF00497">
    <property type="entry name" value="SBP_bac_3"/>
    <property type="match status" value="1"/>
</dbReference>
<dbReference type="Gene3D" id="3.40.190.10">
    <property type="entry name" value="Periplasmic binding protein-like II"/>
    <property type="match status" value="2"/>
</dbReference>
<dbReference type="GO" id="GO:0015276">
    <property type="term" value="F:ligand-gated monoatomic ion channel activity"/>
    <property type="evidence" value="ECO:0007669"/>
    <property type="project" value="InterPro"/>
</dbReference>
<evidence type="ECO:0000259" key="4">
    <source>
        <dbReference type="SMART" id="SM00079"/>
    </source>
</evidence>
<accession>A0A2V3DXI9</accession>